<dbReference type="PANTHER" id="PTHR23088">
    <property type="entry name" value="NITRILASE-RELATED"/>
    <property type="match status" value="1"/>
</dbReference>
<comment type="caution">
    <text evidence="4">The sequence shown here is derived from an EMBL/GenBank/DDBJ whole genome shotgun (WGS) entry which is preliminary data.</text>
</comment>
<evidence type="ECO:0000256" key="2">
    <source>
        <dbReference type="ARBA" id="ARBA00022801"/>
    </source>
</evidence>
<dbReference type="PANTHER" id="PTHR23088:SF27">
    <property type="entry name" value="DEAMINATED GLUTATHIONE AMIDASE"/>
    <property type="match status" value="1"/>
</dbReference>
<dbReference type="InterPro" id="IPR036526">
    <property type="entry name" value="C-N_Hydrolase_sf"/>
</dbReference>
<dbReference type="SUPFAM" id="SSF56317">
    <property type="entry name" value="Carbon-nitrogen hydrolase"/>
    <property type="match status" value="1"/>
</dbReference>
<sequence>MERVAIIQMTSGPDELDNLATIERAYRQAVSRGASLVVTPENALVFGHQDDYVRVAEPLGEGPLQRKLSQLTAAHGATLVIGSFPLRHRGGISTSTLVFDGHGECIAHYDKLHMFDVDIEDGHGRYRESDSFTPGEQIVVAQTPNATLGLSICYDLRFPGLYQSLRALGSDIILVPAAFTAVTGEAHWHVLLRARAIETQCWVVAAAQGGIHPCGRQTFGHSLVVNPWGEIVAELEHDRGVLLADLNLEYNAQLRRQMPTSRHNRFCSQLIPIDTSPE</sequence>
<dbReference type="AlphaFoldDB" id="A0A7X8TTN8"/>
<accession>A0A7X8TTN8</accession>
<comment type="similarity">
    <text evidence="1">Belongs to the carbon-nitrogen hydrolase superfamily. NIT1/NIT2 family.</text>
</comment>
<dbReference type="InterPro" id="IPR001110">
    <property type="entry name" value="UPF0012_CS"/>
</dbReference>
<proteinExistence type="inferred from homology"/>
<keyword evidence="5" id="KW-1185">Reference proteome</keyword>
<evidence type="ECO:0000259" key="3">
    <source>
        <dbReference type="PROSITE" id="PS50263"/>
    </source>
</evidence>
<gene>
    <name evidence="4" type="ORF">HGP28_17280</name>
</gene>
<reference evidence="4 5" key="1">
    <citation type="submission" date="2020-04" db="EMBL/GenBank/DDBJ databases">
        <title>Vibrio sp. SM6, a novel species isolated from seawater.</title>
        <authorList>
            <person name="Wang X."/>
        </authorList>
    </citation>
    <scope>NUCLEOTIDE SEQUENCE [LARGE SCALE GENOMIC DNA]</scope>
    <source>
        <strain evidence="4 5">SM6</strain>
    </source>
</reference>
<evidence type="ECO:0000313" key="5">
    <source>
        <dbReference type="Proteomes" id="UP000535589"/>
    </source>
</evidence>
<dbReference type="RefSeq" id="WP_168837709.1">
    <property type="nucleotide sequence ID" value="NZ_JABAIK010000024.1"/>
</dbReference>
<evidence type="ECO:0000256" key="1">
    <source>
        <dbReference type="ARBA" id="ARBA00010613"/>
    </source>
</evidence>
<dbReference type="Gene3D" id="3.60.110.10">
    <property type="entry name" value="Carbon-nitrogen hydrolase"/>
    <property type="match status" value="1"/>
</dbReference>
<keyword evidence="2 4" id="KW-0378">Hydrolase</keyword>
<feature type="domain" description="CN hydrolase" evidence="3">
    <location>
        <begin position="2"/>
        <end position="248"/>
    </location>
</feature>
<dbReference type="PROSITE" id="PS50263">
    <property type="entry name" value="CN_HYDROLASE"/>
    <property type="match status" value="1"/>
</dbReference>
<dbReference type="PROSITE" id="PS01227">
    <property type="entry name" value="UPF0012"/>
    <property type="match status" value="1"/>
</dbReference>
<name>A0A7X8TTN8_9VIBR</name>
<evidence type="ECO:0000313" key="4">
    <source>
        <dbReference type="EMBL" id="NLS14614.1"/>
    </source>
</evidence>
<organism evidence="4 5">
    <name type="scientific">Vibrio agarilyticus</name>
    <dbReference type="NCBI Taxonomy" id="2726741"/>
    <lineage>
        <taxon>Bacteria</taxon>
        <taxon>Pseudomonadati</taxon>
        <taxon>Pseudomonadota</taxon>
        <taxon>Gammaproteobacteria</taxon>
        <taxon>Vibrionales</taxon>
        <taxon>Vibrionaceae</taxon>
        <taxon>Vibrio</taxon>
    </lineage>
</organism>
<dbReference type="Pfam" id="PF00795">
    <property type="entry name" value="CN_hydrolase"/>
    <property type="match status" value="1"/>
</dbReference>
<dbReference type="CDD" id="cd07572">
    <property type="entry name" value="nit"/>
    <property type="match status" value="1"/>
</dbReference>
<dbReference type="InterPro" id="IPR045254">
    <property type="entry name" value="Nit1/2_C-N_Hydrolase"/>
</dbReference>
<dbReference type="EMBL" id="JABAIK010000024">
    <property type="protein sequence ID" value="NLS14614.1"/>
    <property type="molecule type" value="Genomic_DNA"/>
</dbReference>
<dbReference type="GO" id="GO:0016811">
    <property type="term" value="F:hydrolase activity, acting on carbon-nitrogen (but not peptide) bonds, in linear amides"/>
    <property type="evidence" value="ECO:0007669"/>
    <property type="project" value="InterPro"/>
</dbReference>
<dbReference type="InterPro" id="IPR003010">
    <property type="entry name" value="C-N_Hydrolase"/>
</dbReference>
<protein>
    <submittedName>
        <fullName evidence="4">Carbon-nitrogen hydrolase family protein</fullName>
    </submittedName>
</protein>
<dbReference type="Proteomes" id="UP000535589">
    <property type="component" value="Unassembled WGS sequence"/>
</dbReference>